<dbReference type="PIRSF" id="PIRSF000777">
    <property type="entry name" value="RNA_polIII_C31"/>
    <property type="match status" value="1"/>
</dbReference>
<comment type="similarity">
    <text evidence="2 4">Belongs to the eukaryotic RPC7 RNA polymerase subunit family.</text>
</comment>
<feature type="compositionally biased region" description="Acidic residues" evidence="5">
    <location>
        <begin position="202"/>
        <end position="220"/>
    </location>
</feature>
<dbReference type="InterPro" id="IPR024661">
    <property type="entry name" value="RNA_pol_III_Rpc31"/>
</dbReference>
<reference evidence="6 7" key="1">
    <citation type="submission" date="2014-04" db="EMBL/GenBank/DDBJ databases">
        <authorList>
            <consortium name="DOE Joint Genome Institute"/>
            <person name="Kuo A."/>
            <person name="Zuccaro A."/>
            <person name="Kohler A."/>
            <person name="Nagy L.G."/>
            <person name="Floudas D."/>
            <person name="Copeland A."/>
            <person name="Barry K.W."/>
            <person name="Cichocki N."/>
            <person name="Veneault-Fourrey C."/>
            <person name="LaButti K."/>
            <person name="Lindquist E.A."/>
            <person name="Lipzen A."/>
            <person name="Lundell T."/>
            <person name="Morin E."/>
            <person name="Murat C."/>
            <person name="Sun H."/>
            <person name="Tunlid A."/>
            <person name="Henrissat B."/>
            <person name="Grigoriev I.V."/>
            <person name="Hibbett D.S."/>
            <person name="Martin F."/>
            <person name="Nordberg H.P."/>
            <person name="Cantor M.N."/>
            <person name="Hua S.X."/>
        </authorList>
    </citation>
    <scope>NUCLEOTIDE SEQUENCE [LARGE SCALE GENOMIC DNA]</scope>
    <source>
        <strain evidence="6 7">MAFF 305830</strain>
    </source>
</reference>
<name>A0A0C3ACA8_SERVB</name>
<evidence type="ECO:0000313" key="6">
    <source>
        <dbReference type="EMBL" id="KIM22290.1"/>
    </source>
</evidence>
<dbReference type="Pfam" id="PF11705">
    <property type="entry name" value="RNA_pol_3_Rpc31"/>
    <property type="match status" value="1"/>
</dbReference>
<dbReference type="GO" id="GO:0005666">
    <property type="term" value="C:RNA polymerase III complex"/>
    <property type="evidence" value="ECO:0007669"/>
    <property type="project" value="UniProtKB-UniRule"/>
</dbReference>
<sequence length="220" mass="24512">MSRGRGAGSGRGRGGGRTANIPAGVSFEDMMSANLVRDPTPLYPAFPDLPVLSSVTEQEKLIYKYQTGFQNRLRKSPYFLVDTTKVSKINQVPRYSDKYSVTSATKRPALDKDSLDPKFFPKAIWTAYFETPTDRPNKSRKPKTTVKKLNLDALETEEMEEGEEGDIQRQEGEQGEEPQEDYDLDDEEFGDDDYVNNYFDGGEGEGDDDYGGEEDGGGGD</sequence>
<reference evidence="7" key="2">
    <citation type="submission" date="2015-01" db="EMBL/GenBank/DDBJ databases">
        <title>Evolutionary Origins and Diversification of the Mycorrhizal Mutualists.</title>
        <authorList>
            <consortium name="DOE Joint Genome Institute"/>
            <consortium name="Mycorrhizal Genomics Consortium"/>
            <person name="Kohler A."/>
            <person name="Kuo A."/>
            <person name="Nagy L.G."/>
            <person name="Floudas D."/>
            <person name="Copeland A."/>
            <person name="Barry K.W."/>
            <person name="Cichocki N."/>
            <person name="Veneault-Fourrey C."/>
            <person name="LaButti K."/>
            <person name="Lindquist E.A."/>
            <person name="Lipzen A."/>
            <person name="Lundell T."/>
            <person name="Morin E."/>
            <person name="Murat C."/>
            <person name="Riley R."/>
            <person name="Ohm R."/>
            <person name="Sun H."/>
            <person name="Tunlid A."/>
            <person name="Henrissat B."/>
            <person name="Grigoriev I.V."/>
            <person name="Hibbett D.S."/>
            <person name="Martin F."/>
        </authorList>
    </citation>
    <scope>NUCLEOTIDE SEQUENCE [LARGE SCALE GENOMIC DNA]</scope>
    <source>
        <strain evidence="7">MAFF 305830</strain>
    </source>
</reference>
<proteinExistence type="inferred from homology"/>
<evidence type="ECO:0000256" key="3">
    <source>
        <dbReference type="ARBA" id="ARBA00023242"/>
    </source>
</evidence>
<comment type="function">
    <text evidence="4">DNA-dependent RNA polymerase catalyzes the transcription of DNA into RNA using the four ribonucleoside triphosphates as substrates. Specific peripheric component of RNA polymerase III which synthesizes small RNAs, such as 5S rRNA and tRNAs.</text>
</comment>
<evidence type="ECO:0000256" key="2">
    <source>
        <dbReference type="ARBA" id="ARBA00008352"/>
    </source>
</evidence>
<dbReference type="PANTHER" id="PTHR15367">
    <property type="entry name" value="DNA-DIRECTED RNA POLYMERASE III"/>
    <property type="match status" value="1"/>
</dbReference>
<keyword evidence="7" id="KW-1185">Reference proteome</keyword>
<feature type="region of interest" description="Disordered" evidence="5">
    <location>
        <begin position="1"/>
        <end position="21"/>
    </location>
</feature>
<accession>A0A0C3ACA8</accession>
<dbReference type="OrthoDB" id="5377312at2759"/>
<feature type="compositionally biased region" description="Acidic residues" evidence="5">
    <location>
        <begin position="173"/>
        <end position="194"/>
    </location>
</feature>
<dbReference type="Proteomes" id="UP000054097">
    <property type="component" value="Unassembled WGS sequence"/>
</dbReference>
<protein>
    <recommendedName>
        <fullName evidence="4">DNA-directed RNA polymerase III subunit</fullName>
    </recommendedName>
</protein>
<feature type="region of interest" description="Disordered" evidence="5">
    <location>
        <begin position="132"/>
        <end position="220"/>
    </location>
</feature>
<dbReference type="HOGENOM" id="CLU_090092_0_0_1"/>
<comment type="subcellular location">
    <subcellularLocation>
        <location evidence="1 4">Nucleus</location>
    </subcellularLocation>
</comment>
<organism evidence="6 7">
    <name type="scientific">Serendipita vermifera MAFF 305830</name>
    <dbReference type="NCBI Taxonomy" id="933852"/>
    <lineage>
        <taxon>Eukaryota</taxon>
        <taxon>Fungi</taxon>
        <taxon>Dikarya</taxon>
        <taxon>Basidiomycota</taxon>
        <taxon>Agaricomycotina</taxon>
        <taxon>Agaricomycetes</taxon>
        <taxon>Sebacinales</taxon>
        <taxon>Serendipitaceae</taxon>
        <taxon>Serendipita</taxon>
    </lineage>
</organism>
<comment type="subunit">
    <text evidence="4">Component of the RNA polymerase III (Pol III) complex.</text>
</comment>
<evidence type="ECO:0000256" key="4">
    <source>
        <dbReference type="PIRNR" id="PIRNR000777"/>
    </source>
</evidence>
<gene>
    <name evidence="6" type="ORF">M408DRAFT_28837</name>
</gene>
<feature type="compositionally biased region" description="Acidic residues" evidence="5">
    <location>
        <begin position="154"/>
        <end position="165"/>
    </location>
</feature>
<feature type="compositionally biased region" description="Gly residues" evidence="5">
    <location>
        <begin position="1"/>
        <end position="17"/>
    </location>
</feature>
<dbReference type="GO" id="GO:0006383">
    <property type="term" value="P:transcription by RNA polymerase III"/>
    <property type="evidence" value="ECO:0007669"/>
    <property type="project" value="UniProtKB-UniRule"/>
</dbReference>
<evidence type="ECO:0000313" key="7">
    <source>
        <dbReference type="Proteomes" id="UP000054097"/>
    </source>
</evidence>
<dbReference type="STRING" id="933852.A0A0C3ACA8"/>
<keyword evidence="3 4" id="KW-0539">Nucleus</keyword>
<evidence type="ECO:0000256" key="1">
    <source>
        <dbReference type="ARBA" id="ARBA00004123"/>
    </source>
</evidence>
<dbReference type="PANTHER" id="PTHR15367:SF2">
    <property type="entry name" value="DNA-DIRECTED RNA POLYMERASE III SUBUNIT"/>
    <property type="match status" value="1"/>
</dbReference>
<evidence type="ECO:0000256" key="5">
    <source>
        <dbReference type="SAM" id="MobiDB-lite"/>
    </source>
</evidence>
<dbReference type="AlphaFoldDB" id="A0A0C3ACA8"/>
<dbReference type="EMBL" id="KN824359">
    <property type="protein sequence ID" value="KIM22290.1"/>
    <property type="molecule type" value="Genomic_DNA"/>
</dbReference>